<evidence type="ECO:0008006" key="4">
    <source>
        <dbReference type="Google" id="ProtNLM"/>
    </source>
</evidence>
<feature type="region of interest" description="Disordered" evidence="1">
    <location>
        <begin position="623"/>
        <end position="642"/>
    </location>
</feature>
<feature type="region of interest" description="Disordered" evidence="1">
    <location>
        <begin position="562"/>
        <end position="584"/>
    </location>
</feature>
<gene>
    <name evidence="2" type="ORF">SEUCBS140593_006113</name>
</gene>
<sequence>MLFKDAPDAPGKVNGDVVRQLTGNSPMAAPKKKAPPAAAIVQATPSRPKASSGRPLVNTASKALPPEPAPAVKEIAYPQDPEPSDYVYKEKIQVADRLAKGNGAVYLVASSHTDPGTMHIYLKGSKYLEFPVLSMFNYISSSTVLCPQFKEEDSVSIVTTSLVFGSQEKIVKFMKAVKTLQARKPATDTASAKPSTPAPSVNGAASVSHANQETDKSIISANVPLEQVDRVSEKPANATSSIPGNDSRVTHARETTLPDTPEGSVTIMSASMDISPKSTSGQKQQDFGVACDLLDLSQPEETAVSKDVPRSGLSSSAYATDLGSLQFSFSEALSTSFVSNNDLGSLHESRESSGMVPAEAETPQTEVSQPEVSMPTTLHKEPPQPQTSLPVTPEQSSKVEKDTSVGAIAQIMRLESLQSSLRDILPTFGAMSKTLGFFDEKDRETVAKSVFAKLKQEKGEGDSPCLLSAEHLLRALLATSKKDKVLALTSLPISSSESHLRYTRREIMFLRGLAVPPPDELFKLDFLPRTAKAQVSPISSPQRVLGTPKKYILKPEAKPFQPSPVSVRTSSEPKPQFASFKPTSESQVAVVSPTALSQMSIASNSTNIDSLTAHMARLALPSSKPETPVRGLGGSRWATTNDSARTENANRFMGIDISP</sequence>
<proteinExistence type="predicted"/>
<feature type="region of interest" description="Disordered" evidence="1">
    <location>
        <begin position="344"/>
        <end position="399"/>
    </location>
</feature>
<protein>
    <recommendedName>
        <fullName evidence="4">GRAM domain-containing protein</fullName>
    </recommendedName>
</protein>
<name>A0ABP0C235_9PEZI</name>
<feature type="compositionally biased region" description="Polar residues" evidence="1">
    <location>
        <begin position="563"/>
        <end position="573"/>
    </location>
</feature>
<dbReference type="Proteomes" id="UP001642482">
    <property type="component" value="Unassembled WGS sequence"/>
</dbReference>
<comment type="caution">
    <text evidence="2">The sequence shown here is derived from an EMBL/GenBank/DDBJ whole genome shotgun (WGS) entry which is preliminary data.</text>
</comment>
<feature type="compositionally biased region" description="Polar residues" evidence="1">
    <location>
        <begin position="362"/>
        <end position="376"/>
    </location>
</feature>
<evidence type="ECO:0000313" key="2">
    <source>
        <dbReference type="EMBL" id="CAK7226057.1"/>
    </source>
</evidence>
<feature type="region of interest" description="Disordered" evidence="1">
    <location>
        <begin position="183"/>
        <end position="264"/>
    </location>
</feature>
<dbReference type="EMBL" id="CAWUHD010000063">
    <property type="protein sequence ID" value="CAK7226057.1"/>
    <property type="molecule type" value="Genomic_DNA"/>
</dbReference>
<accession>A0ABP0C235</accession>
<reference evidence="2 3" key="1">
    <citation type="submission" date="2024-01" db="EMBL/GenBank/DDBJ databases">
        <authorList>
            <person name="Allen C."/>
            <person name="Tagirdzhanova G."/>
        </authorList>
    </citation>
    <scope>NUCLEOTIDE SEQUENCE [LARGE SCALE GENOMIC DNA]</scope>
</reference>
<feature type="compositionally biased region" description="Polar residues" evidence="1">
    <location>
        <begin position="386"/>
        <end position="396"/>
    </location>
</feature>
<feature type="region of interest" description="Disordered" evidence="1">
    <location>
        <begin position="1"/>
        <end position="67"/>
    </location>
</feature>
<evidence type="ECO:0000256" key="1">
    <source>
        <dbReference type="SAM" id="MobiDB-lite"/>
    </source>
</evidence>
<keyword evidence="3" id="KW-1185">Reference proteome</keyword>
<organism evidence="2 3">
    <name type="scientific">Sporothrix eucalyptigena</name>
    <dbReference type="NCBI Taxonomy" id="1812306"/>
    <lineage>
        <taxon>Eukaryota</taxon>
        <taxon>Fungi</taxon>
        <taxon>Dikarya</taxon>
        <taxon>Ascomycota</taxon>
        <taxon>Pezizomycotina</taxon>
        <taxon>Sordariomycetes</taxon>
        <taxon>Sordariomycetidae</taxon>
        <taxon>Ophiostomatales</taxon>
        <taxon>Ophiostomataceae</taxon>
        <taxon>Sporothrix</taxon>
    </lineage>
</organism>
<evidence type="ECO:0000313" key="3">
    <source>
        <dbReference type="Proteomes" id="UP001642482"/>
    </source>
</evidence>